<evidence type="ECO:0000313" key="2">
    <source>
        <dbReference type="Proteomes" id="UP000309997"/>
    </source>
</evidence>
<protein>
    <submittedName>
        <fullName evidence="1">Uncharacterized protein</fullName>
    </submittedName>
</protein>
<organism evidence="1 2">
    <name type="scientific">Populus alba</name>
    <name type="common">White poplar</name>
    <dbReference type="NCBI Taxonomy" id="43335"/>
    <lineage>
        <taxon>Eukaryota</taxon>
        <taxon>Viridiplantae</taxon>
        <taxon>Streptophyta</taxon>
        <taxon>Embryophyta</taxon>
        <taxon>Tracheophyta</taxon>
        <taxon>Spermatophyta</taxon>
        <taxon>Magnoliopsida</taxon>
        <taxon>eudicotyledons</taxon>
        <taxon>Gunneridae</taxon>
        <taxon>Pentapetalae</taxon>
        <taxon>rosids</taxon>
        <taxon>fabids</taxon>
        <taxon>Malpighiales</taxon>
        <taxon>Salicaceae</taxon>
        <taxon>Saliceae</taxon>
        <taxon>Populus</taxon>
    </lineage>
</organism>
<gene>
    <name evidence="1" type="ORF">D5086_006619</name>
</gene>
<comment type="caution">
    <text evidence="1">The sequence shown here is derived from an EMBL/GenBank/DDBJ whole genome shotgun (WGS) entry which is preliminary data.</text>
</comment>
<proteinExistence type="predicted"/>
<sequence>MKWHLSIRLQALWEYYSSNTIRSSSGQARSQVNSALLQTADVLKPNVMASGSSIWVAWTPDSEGDPSVKGQNSALVSGTGMAAPHIAAVAALIKQKHPRWSPAAITPAMMTTANI</sequence>
<keyword evidence="2" id="KW-1185">Reference proteome</keyword>
<dbReference type="EMBL" id="RCHU02000003">
    <property type="protein sequence ID" value="KAL3598701.1"/>
    <property type="molecule type" value="Genomic_DNA"/>
</dbReference>
<accession>A0ACC4CMH4</accession>
<dbReference type="Proteomes" id="UP000309997">
    <property type="component" value="Unassembled WGS sequence"/>
</dbReference>
<reference evidence="1 2" key="1">
    <citation type="journal article" date="2024" name="Plant Biotechnol. J.">
        <title>Genome and CRISPR/Cas9 system of a widespread forest tree (Populus alba) in the world.</title>
        <authorList>
            <person name="Liu Y.J."/>
            <person name="Jiang P.F."/>
            <person name="Han X.M."/>
            <person name="Li X.Y."/>
            <person name="Wang H.M."/>
            <person name="Wang Y.J."/>
            <person name="Wang X.X."/>
            <person name="Zeng Q.Y."/>
        </authorList>
    </citation>
    <scope>NUCLEOTIDE SEQUENCE [LARGE SCALE GENOMIC DNA]</scope>
    <source>
        <strain evidence="2">cv. PAL-ZL1</strain>
    </source>
</reference>
<name>A0ACC4CMH4_POPAL</name>
<evidence type="ECO:0000313" key="1">
    <source>
        <dbReference type="EMBL" id="KAL3598701.1"/>
    </source>
</evidence>